<comment type="caution">
    <text evidence="1">The sequence shown here is derived from an EMBL/GenBank/DDBJ whole genome shotgun (WGS) entry which is preliminary data.</text>
</comment>
<proteinExistence type="predicted"/>
<organism evidence="1 2">
    <name type="scientific">Monilinia laxa</name>
    <name type="common">Brown rot fungus</name>
    <name type="synonym">Sclerotinia laxa</name>
    <dbReference type="NCBI Taxonomy" id="61186"/>
    <lineage>
        <taxon>Eukaryota</taxon>
        <taxon>Fungi</taxon>
        <taxon>Dikarya</taxon>
        <taxon>Ascomycota</taxon>
        <taxon>Pezizomycotina</taxon>
        <taxon>Leotiomycetes</taxon>
        <taxon>Helotiales</taxon>
        <taxon>Sclerotiniaceae</taxon>
        <taxon>Monilinia</taxon>
    </lineage>
</organism>
<dbReference type="Proteomes" id="UP000326757">
    <property type="component" value="Unassembled WGS sequence"/>
</dbReference>
<dbReference type="EMBL" id="VIGI01000002">
    <property type="protein sequence ID" value="KAB8303994.1"/>
    <property type="molecule type" value="Genomic_DNA"/>
</dbReference>
<accession>A0A5N6KJP1</accession>
<keyword evidence="2" id="KW-1185">Reference proteome</keyword>
<evidence type="ECO:0000313" key="2">
    <source>
        <dbReference type="Proteomes" id="UP000326757"/>
    </source>
</evidence>
<name>A0A5N6KJP1_MONLA</name>
<protein>
    <submittedName>
        <fullName evidence="1">Uncharacterized protein</fullName>
    </submittedName>
</protein>
<dbReference type="AlphaFoldDB" id="A0A5N6KJP1"/>
<reference evidence="1 2" key="1">
    <citation type="submission" date="2019-06" db="EMBL/GenBank/DDBJ databases">
        <title>Genome Sequence of the Brown Rot Fungal Pathogen Monilinia laxa.</title>
        <authorList>
            <person name="De Miccolis Angelini R.M."/>
            <person name="Landi L."/>
            <person name="Abate D."/>
            <person name="Pollastro S."/>
            <person name="Romanazzi G."/>
            <person name="Faretra F."/>
        </authorList>
    </citation>
    <scope>NUCLEOTIDE SEQUENCE [LARGE SCALE GENOMIC DNA]</scope>
    <source>
        <strain evidence="1 2">Mlax316</strain>
    </source>
</reference>
<evidence type="ECO:0000313" key="1">
    <source>
        <dbReference type="EMBL" id="KAB8303994.1"/>
    </source>
</evidence>
<gene>
    <name evidence="1" type="ORF">EYC80_005345</name>
</gene>
<sequence length="182" mass="20777">MERGLRIHHHHSHIPKDIRLPILKDLHHPINMIHKIHLMEYHHNNIMAQLVNIHSMVLLNIRLHLEVYPSHNIINTRDLHLISLAQAPQVDMVRLNININNNSTKDNISSTSNINMVGRLDQRCQGVCMVVVGLHQSHMEVILNTVNNTNTNIMARKVDLVITLLLLLGILLSQDGSLPIIL</sequence>